<dbReference type="Gene3D" id="3.40.50.720">
    <property type="entry name" value="NAD(P)-binding Rossmann-like Domain"/>
    <property type="match status" value="1"/>
</dbReference>
<evidence type="ECO:0000256" key="1">
    <source>
        <dbReference type="ARBA" id="ARBA00022857"/>
    </source>
</evidence>
<dbReference type="PRINTS" id="PR00081">
    <property type="entry name" value="GDHRDH"/>
</dbReference>
<dbReference type="PANTHER" id="PTHR45458">
    <property type="entry name" value="SHORT-CHAIN DEHYDROGENASE/REDUCTASE SDR"/>
    <property type="match status" value="1"/>
</dbReference>
<dbReference type="EMBL" id="QWIM01001416">
    <property type="protein sequence ID" value="RMY26336.1"/>
    <property type="molecule type" value="Genomic_DNA"/>
</dbReference>
<evidence type="ECO:0000256" key="2">
    <source>
        <dbReference type="RuleBase" id="RU000363"/>
    </source>
</evidence>
<dbReference type="InterPro" id="IPR052184">
    <property type="entry name" value="SDR_enzymes"/>
</dbReference>
<evidence type="ECO:0000313" key="4">
    <source>
        <dbReference type="Proteomes" id="UP000276864"/>
    </source>
</evidence>
<evidence type="ECO:0000313" key="3">
    <source>
        <dbReference type="EMBL" id="RMY26336.1"/>
    </source>
</evidence>
<dbReference type="VEuPathDB" id="FungiDB:BTJ68_14615"/>
<keyword evidence="1" id="KW-0521">NADP</keyword>
<dbReference type="InterPro" id="IPR020904">
    <property type="entry name" value="Sc_DH/Rdtase_CS"/>
</dbReference>
<protein>
    <recommendedName>
        <fullName evidence="5">Oxidoreductase</fullName>
    </recommendedName>
</protein>
<comment type="caution">
    <text evidence="3">The sequence shown here is derived from an EMBL/GenBank/DDBJ whole genome shotgun (WGS) entry which is preliminary data.</text>
</comment>
<reference evidence="3 4" key="1">
    <citation type="journal article" date="2018" name="BMC Genomics">
        <title>Genomic evidence for intraspecific hybridization in a clonal and extremely halotolerant yeast.</title>
        <authorList>
            <person name="Gostincar C."/>
            <person name="Stajich J.E."/>
            <person name="Zupancic J."/>
            <person name="Zalar P."/>
            <person name="Gunde-Cimerman N."/>
        </authorList>
    </citation>
    <scope>NUCLEOTIDE SEQUENCE [LARGE SCALE GENOMIC DNA]</scope>
    <source>
        <strain evidence="3 4">EXF-6651</strain>
    </source>
</reference>
<dbReference type="PROSITE" id="PS00061">
    <property type="entry name" value="ADH_SHORT"/>
    <property type="match status" value="1"/>
</dbReference>
<accession>A0A3M7AFJ1</accession>
<dbReference type="Proteomes" id="UP000276864">
    <property type="component" value="Unassembled WGS sequence"/>
</dbReference>
<evidence type="ECO:0008006" key="5">
    <source>
        <dbReference type="Google" id="ProtNLM"/>
    </source>
</evidence>
<name>A0A3M7AFJ1_HORWE</name>
<organism evidence="3 4">
    <name type="scientific">Hortaea werneckii</name>
    <name type="common">Black yeast</name>
    <name type="synonym">Cladosporium werneckii</name>
    <dbReference type="NCBI Taxonomy" id="91943"/>
    <lineage>
        <taxon>Eukaryota</taxon>
        <taxon>Fungi</taxon>
        <taxon>Dikarya</taxon>
        <taxon>Ascomycota</taxon>
        <taxon>Pezizomycotina</taxon>
        <taxon>Dothideomycetes</taxon>
        <taxon>Dothideomycetidae</taxon>
        <taxon>Mycosphaerellales</taxon>
        <taxon>Teratosphaeriaceae</taxon>
        <taxon>Hortaea</taxon>
    </lineage>
</organism>
<dbReference type="InterPro" id="IPR036291">
    <property type="entry name" value="NAD(P)-bd_dom_sf"/>
</dbReference>
<sequence length="253" mass="27627">MPASPQRTWLVVGASRGIGHEFVRQLLARGKKVYATVRNPTGEHQSSFWTGHEEVDPPCTVLSCDVLSEQSLLDLASSIREQGTKIDHVVINAGVLKYPNHRSRSYEDFAFHLHSNTIGPIICAQKLLSAGIDIGTITFISSDSGSAQQFRKFEDGFAAYAASKAALNQMARHLAAELERKGTGTVIILLHPGEVMTDMAKIEVGWDMGDQLTPEESVSGCLKTIESKSQIDCGTFWTWENKVSGPGWKAALL</sequence>
<dbReference type="InterPro" id="IPR002347">
    <property type="entry name" value="SDR_fam"/>
</dbReference>
<dbReference type="Pfam" id="PF00106">
    <property type="entry name" value="adh_short"/>
    <property type="match status" value="1"/>
</dbReference>
<dbReference type="PRINTS" id="PR00080">
    <property type="entry name" value="SDRFAMILY"/>
</dbReference>
<dbReference type="GO" id="GO:0016616">
    <property type="term" value="F:oxidoreductase activity, acting on the CH-OH group of donors, NAD or NADP as acceptor"/>
    <property type="evidence" value="ECO:0007669"/>
    <property type="project" value="TreeGrafter"/>
</dbReference>
<gene>
    <name evidence="3" type="ORF">D0866_10876</name>
</gene>
<dbReference type="AlphaFoldDB" id="A0A3M7AFJ1"/>
<dbReference type="PANTHER" id="PTHR45458:SF1">
    <property type="entry name" value="SHORT CHAIN DEHYDROGENASE"/>
    <property type="match status" value="1"/>
</dbReference>
<comment type="similarity">
    <text evidence="2">Belongs to the short-chain dehydrogenases/reductases (SDR) family.</text>
</comment>
<proteinExistence type="inferred from homology"/>
<dbReference type="SUPFAM" id="SSF51735">
    <property type="entry name" value="NAD(P)-binding Rossmann-fold domains"/>
    <property type="match status" value="1"/>
</dbReference>